<feature type="transmembrane region" description="Helical" evidence="1">
    <location>
        <begin position="47"/>
        <end position="69"/>
    </location>
</feature>
<evidence type="ECO:0000313" key="3">
    <source>
        <dbReference type="EMBL" id="HIX54215.1"/>
    </source>
</evidence>
<comment type="caution">
    <text evidence="3">The sequence shown here is derived from an EMBL/GenBank/DDBJ whole genome shotgun (WGS) entry which is preliminary data.</text>
</comment>
<accession>A0A9D1W7T9</accession>
<keyword evidence="1" id="KW-0472">Membrane</keyword>
<protein>
    <recommendedName>
        <fullName evidence="5">Cbb3-type cytochrome c oxidase subunit 3</fullName>
    </recommendedName>
</protein>
<proteinExistence type="predicted"/>
<sequence>MKRIGLTSILLLLINTFAWACPVCERQQPKLLRGIIHGAGPEHQWDYIIIIAVAIITIATLFFSVKWLIKPGEKSDKHIKRMVLDQDEYEGY</sequence>
<evidence type="ECO:0000256" key="2">
    <source>
        <dbReference type="SAM" id="SignalP"/>
    </source>
</evidence>
<feature type="chain" id="PRO_5039681011" description="Cbb3-type cytochrome c oxidase subunit 3" evidence="2">
    <location>
        <begin position="21"/>
        <end position="92"/>
    </location>
</feature>
<gene>
    <name evidence="3" type="ORF">H9853_04260</name>
</gene>
<feature type="signal peptide" evidence="2">
    <location>
        <begin position="1"/>
        <end position="20"/>
    </location>
</feature>
<keyword evidence="1" id="KW-1133">Transmembrane helix</keyword>
<dbReference type="EMBL" id="DXEZ01000120">
    <property type="protein sequence ID" value="HIX54215.1"/>
    <property type="molecule type" value="Genomic_DNA"/>
</dbReference>
<dbReference type="AlphaFoldDB" id="A0A9D1W7T9"/>
<keyword evidence="2" id="KW-0732">Signal</keyword>
<dbReference type="Proteomes" id="UP000824156">
    <property type="component" value="Unassembled WGS sequence"/>
</dbReference>
<keyword evidence="1" id="KW-0812">Transmembrane</keyword>
<name>A0A9D1W7T9_9SPHI</name>
<reference evidence="3" key="1">
    <citation type="journal article" date="2021" name="PeerJ">
        <title>Extensive microbial diversity within the chicken gut microbiome revealed by metagenomics and culture.</title>
        <authorList>
            <person name="Gilroy R."/>
            <person name="Ravi A."/>
            <person name="Getino M."/>
            <person name="Pursley I."/>
            <person name="Horton D.L."/>
            <person name="Alikhan N.F."/>
            <person name="Baker D."/>
            <person name="Gharbi K."/>
            <person name="Hall N."/>
            <person name="Watson M."/>
            <person name="Adriaenssens E.M."/>
            <person name="Foster-Nyarko E."/>
            <person name="Jarju S."/>
            <person name="Secka A."/>
            <person name="Antonio M."/>
            <person name="Oren A."/>
            <person name="Chaudhuri R.R."/>
            <person name="La Ragione R."/>
            <person name="Hildebrand F."/>
            <person name="Pallen M.J."/>
        </authorList>
    </citation>
    <scope>NUCLEOTIDE SEQUENCE</scope>
    <source>
        <strain evidence="3">1719</strain>
    </source>
</reference>
<reference evidence="3" key="2">
    <citation type="submission" date="2021-04" db="EMBL/GenBank/DDBJ databases">
        <authorList>
            <person name="Gilroy R."/>
        </authorList>
    </citation>
    <scope>NUCLEOTIDE SEQUENCE</scope>
    <source>
        <strain evidence="3">1719</strain>
    </source>
</reference>
<evidence type="ECO:0008006" key="5">
    <source>
        <dbReference type="Google" id="ProtNLM"/>
    </source>
</evidence>
<organism evidence="3 4">
    <name type="scientific">Candidatus Sphingobacterium stercoripullorum</name>
    <dbReference type="NCBI Taxonomy" id="2838759"/>
    <lineage>
        <taxon>Bacteria</taxon>
        <taxon>Pseudomonadati</taxon>
        <taxon>Bacteroidota</taxon>
        <taxon>Sphingobacteriia</taxon>
        <taxon>Sphingobacteriales</taxon>
        <taxon>Sphingobacteriaceae</taxon>
        <taxon>Sphingobacterium</taxon>
    </lineage>
</organism>
<evidence type="ECO:0000313" key="4">
    <source>
        <dbReference type="Proteomes" id="UP000824156"/>
    </source>
</evidence>
<evidence type="ECO:0000256" key="1">
    <source>
        <dbReference type="SAM" id="Phobius"/>
    </source>
</evidence>